<feature type="compositionally biased region" description="Basic and acidic residues" evidence="1">
    <location>
        <begin position="1003"/>
        <end position="1013"/>
    </location>
</feature>
<dbReference type="SUPFAM" id="SSF82171">
    <property type="entry name" value="DPP6 N-terminal domain-like"/>
    <property type="match status" value="1"/>
</dbReference>
<accession>A0ABU8XKW8</accession>
<dbReference type="EMBL" id="JBBKZS010000035">
    <property type="protein sequence ID" value="MEJ8859718.1"/>
    <property type="molecule type" value="Genomic_DNA"/>
</dbReference>
<keyword evidence="4" id="KW-0675">Receptor</keyword>
<dbReference type="InterPro" id="IPR000157">
    <property type="entry name" value="TIR_dom"/>
</dbReference>
<evidence type="ECO:0000256" key="1">
    <source>
        <dbReference type="SAM" id="MobiDB-lite"/>
    </source>
</evidence>
<evidence type="ECO:0000259" key="3">
    <source>
        <dbReference type="Pfam" id="PF13676"/>
    </source>
</evidence>
<keyword evidence="5" id="KW-1185">Reference proteome</keyword>
<dbReference type="InterPro" id="IPR035897">
    <property type="entry name" value="Toll_tir_struct_dom_sf"/>
</dbReference>
<protein>
    <submittedName>
        <fullName evidence="4">Toll/interleukin-1 receptor domain-containing protein</fullName>
    </submittedName>
</protein>
<keyword evidence="2" id="KW-0472">Membrane</keyword>
<organism evidence="4 5">
    <name type="scientific">Variovorax robiniae</name>
    <dbReference type="NCBI Taxonomy" id="1836199"/>
    <lineage>
        <taxon>Bacteria</taxon>
        <taxon>Pseudomonadati</taxon>
        <taxon>Pseudomonadota</taxon>
        <taxon>Betaproteobacteria</taxon>
        <taxon>Burkholderiales</taxon>
        <taxon>Comamonadaceae</taxon>
        <taxon>Variovorax</taxon>
    </lineage>
</organism>
<keyword evidence="2" id="KW-1133">Transmembrane helix</keyword>
<feature type="domain" description="TIR" evidence="3">
    <location>
        <begin position="27"/>
        <end position="112"/>
    </location>
</feature>
<name>A0ABU8XKW8_9BURK</name>
<proteinExistence type="predicted"/>
<evidence type="ECO:0000313" key="4">
    <source>
        <dbReference type="EMBL" id="MEJ8859718.1"/>
    </source>
</evidence>
<dbReference type="SUPFAM" id="SSF52200">
    <property type="entry name" value="Toll/Interleukin receptor TIR domain"/>
    <property type="match status" value="1"/>
</dbReference>
<evidence type="ECO:0000313" key="5">
    <source>
        <dbReference type="Proteomes" id="UP001367030"/>
    </source>
</evidence>
<dbReference type="Proteomes" id="UP001367030">
    <property type="component" value="Unassembled WGS sequence"/>
</dbReference>
<comment type="caution">
    <text evidence="4">The sequence shown here is derived from an EMBL/GenBank/DDBJ whole genome shotgun (WGS) entry which is preliminary data.</text>
</comment>
<dbReference type="Pfam" id="PF13676">
    <property type="entry name" value="TIR_2"/>
    <property type="match status" value="1"/>
</dbReference>
<feature type="region of interest" description="Disordered" evidence="1">
    <location>
        <begin position="990"/>
        <end position="1025"/>
    </location>
</feature>
<keyword evidence="2" id="KW-0812">Transmembrane</keyword>
<evidence type="ECO:0000256" key="2">
    <source>
        <dbReference type="SAM" id="Phobius"/>
    </source>
</evidence>
<reference evidence="4 5" key="1">
    <citation type="submission" date="2024-03" db="EMBL/GenBank/DDBJ databases">
        <title>Novel species of the genus Variovorax.</title>
        <authorList>
            <person name="Liu Q."/>
            <person name="Xin Y.-H."/>
        </authorList>
    </citation>
    <scope>NUCLEOTIDE SEQUENCE [LARGE SCALE GENOMIC DNA]</scope>
    <source>
        <strain evidence="4 5">KACC 18901</strain>
    </source>
</reference>
<sequence>MSIGRTRTNRRIPIVPSIVFALFGHDFFISYAHSDGTLYPESLADALAAEPYRYRVHLDRRDYHIGDDLGLLTRFRVRNSQKLVVVAGAAALYRSRWVRAEVEAFAARGRNPIVIDPGGVVECALTGPAEPGTFHEWLSNHRDLLRHREAKGLQAPSQAAIRRLGDAFDGTRIEARRRRVVGAALALLAVLLIAAVAFGIAAEVQRRTAVEQRQRVERELSRADARQAMVYLQTGRDDAGAAFLARALNGHRSELAELVGQMLPEPGFVPTRRARLPTRMDAITRAWADPNGNYIAIEVATQPEVVHVFDWTGAEPRKVLELRVPAHDAVFTLISEPRPAAVSIAPRDPTRLFDAGSNGDRLVVFWLDAPASVPVEREITTGTGYESVMRLADGRLHYSRGPTLSAVRITATGIEVDEKPTNLIGHVNRISATPDGACLMLSDTSARFVIHYVDGREPVTWDSAPLWQGTGHQAQHAQGVLDPTCRFAALWSDGRSANLFLVHLQQDGSRIDARKIVEIEADPRDGIDFRNRFFTPDGKHLLVRNQGRWNSYETASGALLRSINVGQPDSSGALAGNDVLLASGFGDTVSYAMVSGPPGRDGLVSAGATPFVLPLRRAIGGELSFLTVSQDGMLTRFSASSRVDIEVLQDEAYLQLDASRRVLTGDGSFSARSVFFANGERYIVLQGTRGDRSEARLDCPRASDFDLVEEGDVLKLAAVTADGRLCIATVDRRTGSLSQSTIWPLGLPSPLDTLRTRDHQVLLIGDRRGARLYEVTLANGIAPRTRLIELADNESLTDVAVGSRGQWAALSAKRFSLFQNGRRVDTVLQWPCDTIAGLAIRRAMLRCLRSSVPSLVEVLADGTARPIALPNNVVAAGAALSPDGSTLVAPLRDGDGNTRQIYARLIDIGTVLTFSPRVMSQLLASPTVKPDSLNRLPRIEGLRYSPDGSRLYLHVQINFANRVLISNGPQQRYEPAAVAGRLGLSLASSGSEDELNYVTPRIESAERQPEPRARAAAAPDTAGTR</sequence>
<dbReference type="Gene3D" id="3.40.50.10140">
    <property type="entry name" value="Toll/interleukin-1 receptor homology (TIR) domain"/>
    <property type="match status" value="1"/>
</dbReference>
<gene>
    <name evidence="4" type="ORF">WKW79_34535</name>
</gene>
<dbReference type="RefSeq" id="WP_340339754.1">
    <property type="nucleotide sequence ID" value="NZ_JBBKZS010000035.1"/>
</dbReference>
<feature type="transmembrane region" description="Helical" evidence="2">
    <location>
        <begin position="180"/>
        <end position="202"/>
    </location>
</feature>